<dbReference type="OrthoDB" id="7029178at2"/>
<evidence type="ECO:0000256" key="6">
    <source>
        <dbReference type="ARBA" id="ARBA00022989"/>
    </source>
</evidence>
<keyword evidence="7 8" id="KW-0472">Membrane</keyword>
<evidence type="ECO:0000313" key="9">
    <source>
        <dbReference type="EMBL" id="RAZ91602.1"/>
    </source>
</evidence>
<keyword evidence="3" id="KW-0813">Transport</keyword>
<dbReference type="PANTHER" id="PTHR30269">
    <property type="entry name" value="TRANSMEMBRANE PROTEIN YFCA"/>
    <property type="match status" value="1"/>
</dbReference>
<name>A0A330HVC9_9HYPH</name>
<dbReference type="EMBL" id="QMBP01000003">
    <property type="protein sequence ID" value="RAZ91602.1"/>
    <property type="molecule type" value="Genomic_DNA"/>
</dbReference>
<comment type="caution">
    <text evidence="9">The sequence shown here is derived from an EMBL/GenBank/DDBJ whole genome shotgun (WGS) entry which is preliminary data.</text>
</comment>
<protein>
    <recommendedName>
        <fullName evidence="8">Probable membrane transporter protein</fullName>
    </recommendedName>
</protein>
<reference evidence="10" key="1">
    <citation type="submission" date="2018-06" db="EMBL/GenBank/DDBJ databases">
        <authorList>
            <person name="Helene L.C."/>
            <person name="Dall'Agnol R."/>
            <person name="Delamuta J.R."/>
            <person name="Hungria M."/>
        </authorList>
    </citation>
    <scope>NUCLEOTIDE SEQUENCE [LARGE SCALE GENOMIC DNA]</scope>
    <source>
        <strain evidence="10">AC99b</strain>
    </source>
</reference>
<keyword evidence="4 8" id="KW-1003">Cell membrane</keyword>
<accession>A0A330HVC9</accession>
<feature type="transmembrane region" description="Helical" evidence="8">
    <location>
        <begin position="232"/>
        <end position="259"/>
    </location>
</feature>
<dbReference type="GO" id="GO:0005886">
    <property type="term" value="C:plasma membrane"/>
    <property type="evidence" value="ECO:0007669"/>
    <property type="project" value="UniProtKB-SubCell"/>
</dbReference>
<feature type="transmembrane region" description="Helical" evidence="8">
    <location>
        <begin position="133"/>
        <end position="153"/>
    </location>
</feature>
<dbReference type="Pfam" id="PF01925">
    <property type="entry name" value="TauE"/>
    <property type="match status" value="1"/>
</dbReference>
<comment type="subcellular location">
    <subcellularLocation>
        <location evidence="1 8">Cell membrane</location>
        <topology evidence="1 8">Multi-pass membrane protein</topology>
    </subcellularLocation>
</comment>
<feature type="transmembrane region" description="Helical" evidence="8">
    <location>
        <begin position="103"/>
        <end position="121"/>
    </location>
</feature>
<dbReference type="InterPro" id="IPR002781">
    <property type="entry name" value="TM_pro_TauE-like"/>
</dbReference>
<dbReference type="PANTHER" id="PTHR30269:SF37">
    <property type="entry name" value="MEMBRANE TRANSPORTER PROTEIN"/>
    <property type="match status" value="1"/>
</dbReference>
<organism evidence="9 10">
    <name type="scientific">Mesorhizobium hawassense</name>
    <dbReference type="NCBI Taxonomy" id="1209954"/>
    <lineage>
        <taxon>Bacteria</taxon>
        <taxon>Pseudomonadati</taxon>
        <taxon>Pseudomonadota</taxon>
        <taxon>Alphaproteobacteria</taxon>
        <taxon>Hyphomicrobiales</taxon>
        <taxon>Phyllobacteriaceae</taxon>
        <taxon>Mesorhizobium</taxon>
    </lineage>
</organism>
<evidence type="ECO:0000256" key="8">
    <source>
        <dbReference type="RuleBase" id="RU363041"/>
    </source>
</evidence>
<sequence length="265" mass="28041">MGIIPLFAFAGFAAIAAYVQTLTGFAFGLVMMGAIALVGLLPLPDAAAMVGMLTLVNATQMLIQGGWREVAHRELRLILFASLPSLLLGYALLEWLADTRADLLKVGLGLVIMMSSLQLAIRPACLAKRSSDASFVGFGVISGLMSGLFATGGPPLVYHLFRQPMPHERVRETLVTAFGAAQVVRLILVAASGNLPTMSPVALVLAIPAVMLMTYAARRWPPSLSQGTMRRIVFVLLFLSGLSLALPAAMHLAVGTLVASHHLPS</sequence>
<dbReference type="RefSeq" id="WP_112097239.1">
    <property type="nucleotide sequence ID" value="NZ_QMBP01000003.1"/>
</dbReference>
<evidence type="ECO:0000256" key="2">
    <source>
        <dbReference type="ARBA" id="ARBA00009142"/>
    </source>
</evidence>
<dbReference type="AlphaFoldDB" id="A0A330HVC9"/>
<keyword evidence="10" id="KW-1185">Reference proteome</keyword>
<evidence type="ECO:0000256" key="7">
    <source>
        <dbReference type="ARBA" id="ARBA00023136"/>
    </source>
</evidence>
<keyword evidence="5 8" id="KW-0812">Transmembrane</keyword>
<evidence type="ECO:0000256" key="4">
    <source>
        <dbReference type="ARBA" id="ARBA00022475"/>
    </source>
</evidence>
<keyword evidence="6 8" id="KW-1133">Transmembrane helix</keyword>
<feature type="transmembrane region" description="Helical" evidence="8">
    <location>
        <begin position="198"/>
        <end position="217"/>
    </location>
</feature>
<proteinExistence type="inferred from homology"/>
<evidence type="ECO:0000313" key="10">
    <source>
        <dbReference type="Proteomes" id="UP000251558"/>
    </source>
</evidence>
<feature type="transmembrane region" description="Helical" evidence="8">
    <location>
        <begin position="77"/>
        <end position="97"/>
    </location>
</feature>
<evidence type="ECO:0000256" key="1">
    <source>
        <dbReference type="ARBA" id="ARBA00004651"/>
    </source>
</evidence>
<comment type="similarity">
    <text evidence="2 8">Belongs to the 4-toluene sulfonate uptake permease (TSUP) (TC 2.A.102) family.</text>
</comment>
<dbReference type="InterPro" id="IPR052017">
    <property type="entry name" value="TSUP"/>
</dbReference>
<evidence type="ECO:0000256" key="5">
    <source>
        <dbReference type="ARBA" id="ARBA00022692"/>
    </source>
</evidence>
<feature type="transmembrane region" description="Helical" evidence="8">
    <location>
        <begin position="26"/>
        <end position="56"/>
    </location>
</feature>
<gene>
    <name evidence="9" type="ORF">DPM33_10125</name>
</gene>
<reference evidence="9 10" key="2">
    <citation type="submission" date="2018-07" db="EMBL/GenBank/DDBJ databases">
        <title>Diversity of Mesorhizobium strains in Brazil.</title>
        <authorList>
            <person name="Helene L.C.F."/>
            <person name="Dall'Agnol R."/>
            <person name="Delamuta J.R.M."/>
            <person name="Hungria M."/>
        </authorList>
    </citation>
    <scope>NUCLEOTIDE SEQUENCE [LARGE SCALE GENOMIC DNA]</scope>
    <source>
        <strain evidence="9 10">AC99b</strain>
    </source>
</reference>
<dbReference type="Proteomes" id="UP000251558">
    <property type="component" value="Unassembled WGS sequence"/>
</dbReference>
<evidence type="ECO:0000256" key="3">
    <source>
        <dbReference type="ARBA" id="ARBA00022448"/>
    </source>
</evidence>